<dbReference type="InterPro" id="IPR043129">
    <property type="entry name" value="ATPase_NBD"/>
</dbReference>
<dbReference type="GO" id="GO:0002949">
    <property type="term" value="P:tRNA threonylcarbamoyladenosine modification"/>
    <property type="evidence" value="ECO:0007669"/>
    <property type="project" value="InterPro"/>
</dbReference>
<gene>
    <name evidence="5" type="primary">tsaB</name>
    <name evidence="5" type="ORF">D9V80_01240</name>
</gene>
<proteinExistence type="inferred from homology"/>
<dbReference type="Proteomes" id="UP000298782">
    <property type="component" value="Chromosome"/>
</dbReference>
<dbReference type="SUPFAM" id="SSF53067">
    <property type="entry name" value="Actin-like ATPase domain"/>
    <property type="match status" value="2"/>
</dbReference>
<protein>
    <recommendedName>
        <fullName evidence="2">tRNA threonylcarbamoyladenosine biosynthesis protein TsaB</fullName>
    </recommendedName>
    <alternativeName>
        <fullName evidence="3">t(6)A37 threonylcarbamoyladenosine biosynthesis protein TsaB</fullName>
    </alternativeName>
</protein>
<dbReference type="EMBL" id="CP034852">
    <property type="protein sequence ID" value="QCI26783.1"/>
    <property type="molecule type" value="Genomic_DNA"/>
</dbReference>
<reference evidence="5 6" key="2">
    <citation type="submission" date="2019-05" db="EMBL/GenBank/DDBJ databases">
        <title>Genome evolution of the obligate endosymbiont Buchnera aphidicola.</title>
        <authorList>
            <person name="Moran N.A."/>
        </authorList>
    </citation>
    <scope>NUCLEOTIDE SEQUENCE [LARGE SCALE GENOMIC DNA]</scope>
    <source>
        <strain evidence="5 6">Tca</strain>
    </source>
</reference>
<dbReference type="PANTHER" id="PTHR11735:SF11">
    <property type="entry name" value="TRNA THREONYLCARBAMOYLADENOSINE BIOSYNTHESIS PROTEIN TSAB"/>
    <property type="match status" value="1"/>
</dbReference>
<organism evidence="5 6">
    <name type="scientific">Buchnera aphidicola</name>
    <name type="common">Thelaxes californica</name>
    <dbReference type="NCBI Taxonomy" id="1315998"/>
    <lineage>
        <taxon>Bacteria</taxon>
        <taxon>Pseudomonadati</taxon>
        <taxon>Pseudomonadota</taxon>
        <taxon>Gammaproteobacteria</taxon>
        <taxon>Enterobacterales</taxon>
        <taxon>Erwiniaceae</taxon>
        <taxon>Buchnera</taxon>
    </lineage>
</organism>
<dbReference type="GO" id="GO:0016740">
    <property type="term" value="F:transferase activity"/>
    <property type="evidence" value="ECO:0007669"/>
    <property type="project" value="UniProtKB-KW"/>
</dbReference>
<evidence type="ECO:0000313" key="5">
    <source>
        <dbReference type="EMBL" id="QCI26783.1"/>
    </source>
</evidence>
<comment type="similarity">
    <text evidence="1">Belongs to the KAE1 / TsaD family. TsaB subfamily.</text>
</comment>
<dbReference type="PANTHER" id="PTHR11735">
    <property type="entry name" value="TRNA N6-ADENOSINE THREONYLCARBAMOYLTRANSFERASE"/>
    <property type="match status" value="1"/>
</dbReference>
<dbReference type="Pfam" id="PF00814">
    <property type="entry name" value="TsaD"/>
    <property type="match status" value="1"/>
</dbReference>
<dbReference type="GO" id="GO:0005829">
    <property type="term" value="C:cytosol"/>
    <property type="evidence" value="ECO:0007669"/>
    <property type="project" value="TreeGrafter"/>
</dbReference>
<accession>A0A4D6YFC3</accession>
<name>A0A4D6YFC3_9GAMM</name>
<evidence type="ECO:0000256" key="1">
    <source>
        <dbReference type="ARBA" id="ARBA00010493"/>
    </source>
</evidence>
<keyword evidence="6" id="KW-1185">Reference proteome</keyword>
<dbReference type="OrthoDB" id="9809995at2"/>
<dbReference type="InterPro" id="IPR000905">
    <property type="entry name" value="Gcp-like_dom"/>
</dbReference>
<evidence type="ECO:0000256" key="3">
    <source>
        <dbReference type="ARBA" id="ARBA00032446"/>
    </source>
</evidence>
<dbReference type="Gene3D" id="3.30.420.40">
    <property type="match status" value="2"/>
</dbReference>
<reference evidence="5 6" key="1">
    <citation type="submission" date="2018-12" db="EMBL/GenBank/DDBJ databases">
        <authorList>
            <person name="Chong R.A."/>
        </authorList>
    </citation>
    <scope>NUCLEOTIDE SEQUENCE [LARGE SCALE GENOMIC DNA]</scope>
    <source>
        <strain evidence="5 6">Tca</strain>
    </source>
</reference>
<evidence type="ECO:0000313" key="6">
    <source>
        <dbReference type="Proteomes" id="UP000298782"/>
    </source>
</evidence>
<sequence length="226" mass="26229">MEILLYMKILSIDGAFNVCSIALLNNGIQNQISQICNKNHLHILLPLIHQLLNKNNIKIQELNLIAFSRGPGNFTSIRIVTNIIQGLSLAYNIPIIGISTLKVIAEHYWKIKKNKKIIVCINANSSSVYLGKYIRSEQNVWKKCFSDRLMNKKDIQTFIELHLHNYLYIGNNYDLKNNKKNLLISQDNIYDQSYAIDMLSIASYYFSKKKFFTSEEIFPNYIINLF</sequence>
<feature type="domain" description="Gcp-like" evidence="4">
    <location>
        <begin position="34"/>
        <end position="138"/>
    </location>
</feature>
<keyword evidence="5" id="KW-0808">Transferase</keyword>
<evidence type="ECO:0000259" key="4">
    <source>
        <dbReference type="Pfam" id="PF00814"/>
    </source>
</evidence>
<dbReference type="NCBIfam" id="TIGR03725">
    <property type="entry name" value="T6A_YeaZ"/>
    <property type="match status" value="1"/>
</dbReference>
<dbReference type="AlphaFoldDB" id="A0A4D6YFC3"/>
<evidence type="ECO:0000256" key="2">
    <source>
        <dbReference type="ARBA" id="ARBA00019012"/>
    </source>
</evidence>
<dbReference type="InterPro" id="IPR022496">
    <property type="entry name" value="T6A_TsaB"/>
</dbReference>